<proteinExistence type="predicted"/>
<dbReference type="EMBL" id="GEEE01001771">
    <property type="protein sequence ID" value="JAP61454.1"/>
    <property type="molecule type" value="Transcribed_RNA"/>
</dbReference>
<keyword evidence="1" id="KW-0418">Kinase</keyword>
<sequence length="101" mass="10980">MPFCVCHLRTPPSPSCLNLVTTEEAPEVAAFCPTSSPAAATLASVSGASPDPRSLASSPGVATRRLSRSLFLTRRFLSKASAWPWRRYTNRPKDTSVRKVF</sequence>
<reference evidence="1" key="1">
    <citation type="submission" date="2016-01" db="EMBL/GenBank/DDBJ databases">
        <title>Reference transcriptome for the parasite Schistocephalus solidus: insights into the molecular evolution of parasitism.</title>
        <authorList>
            <person name="Hebert F.O."/>
            <person name="Grambauer S."/>
            <person name="Barber I."/>
            <person name="Landry C.R."/>
            <person name="Aubin-Horth N."/>
        </authorList>
    </citation>
    <scope>NUCLEOTIDE SEQUENCE</scope>
</reference>
<dbReference type="GO" id="GO:0016301">
    <property type="term" value="F:kinase activity"/>
    <property type="evidence" value="ECO:0007669"/>
    <property type="project" value="UniProtKB-KW"/>
</dbReference>
<protein>
    <submittedName>
        <fullName evidence="1">Phosphoinositide 3-kinase regulatory subunit 4</fullName>
    </submittedName>
</protein>
<organism evidence="1">
    <name type="scientific">Schistocephalus solidus</name>
    <name type="common">Tapeworm</name>
    <dbReference type="NCBI Taxonomy" id="70667"/>
    <lineage>
        <taxon>Eukaryota</taxon>
        <taxon>Metazoa</taxon>
        <taxon>Spiralia</taxon>
        <taxon>Lophotrochozoa</taxon>
        <taxon>Platyhelminthes</taxon>
        <taxon>Cestoda</taxon>
        <taxon>Eucestoda</taxon>
        <taxon>Diphyllobothriidea</taxon>
        <taxon>Diphyllobothriidae</taxon>
        <taxon>Schistocephalus</taxon>
    </lineage>
</organism>
<accession>A0A0V0J7J6</accession>
<keyword evidence="1" id="KW-0808">Transferase</keyword>
<gene>
    <name evidence="1" type="primary">PI3R4</name>
    <name evidence="1" type="ORF">TR119956</name>
</gene>
<name>A0A0V0J7J6_SCHSO</name>
<dbReference type="AlphaFoldDB" id="A0A0V0J7J6"/>
<evidence type="ECO:0000313" key="1">
    <source>
        <dbReference type="EMBL" id="JAP61454.1"/>
    </source>
</evidence>